<name>A0A397SF59_9GLOM</name>
<protein>
    <submittedName>
        <fullName evidence="2">Uncharacterized protein</fullName>
    </submittedName>
</protein>
<proteinExistence type="predicted"/>
<reference evidence="2 3" key="1">
    <citation type="submission" date="2018-06" db="EMBL/GenBank/DDBJ databases">
        <title>Comparative genomics reveals the genomic features of Rhizophagus irregularis, R. cerebriforme, R. diaphanum and Gigaspora rosea, and their symbiotic lifestyle signature.</title>
        <authorList>
            <person name="Morin E."/>
            <person name="San Clemente H."/>
            <person name="Chen E.C.H."/>
            <person name="De La Providencia I."/>
            <person name="Hainaut M."/>
            <person name="Kuo A."/>
            <person name="Kohler A."/>
            <person name="Murat C."/>
            <person name="Tang N."/>
            <person name="Roy S."/>
            <person name="Loubradou J."/>
            <person name="Henrissat B."/>
            <person name="Grigoriev I.V."/>
            <person name="Corradi N."/>
            <person name="Roux C."/>
            <person name="Martin F.M."/>
        </authorList>
    </citation>
    <scope>NUCLEOTIDE SEQUENCE [LARGE SCALE GENOMIC DNA]</scope>
    <source>
        <strain evidence="2 3">DAOM 227022</strain>
    </source>
</reference>
<accession>A0A397SF59</accession>
<evidence type="ECO:0000313" key="3">
    <source>
        <dbReference type="Proteomes" id="UP000265703"/>
    </source>
</evidence>
<dbReference type="Proteomes" id="UP000265703">
    <property type="component" value="Unassembled WGS sequence"/>
</dbReference>
<keyword evidence="3" id="KW-1185">Reference proteome</keyword>
<gene>
    <name evidence="2" type="ORF">C1645_835074</name>
</gene>
<feature type="region of interest" description="Disordered" evidence="1">
    <location>
        <begin position="59"/>
        <end position="81"/>
    </location>
</feature>
<dbReference type="OrthoDB" id="2445660at2759"/>
<dbReference type="AlphaFoldDB" id="A0A397SF59"/>
<evidence type="ECO:0000256" key="1">
    <source>
        <dbReference type="SAM" id="MobiDB-lite"/>
    </source>
</evidence>
<organism evidence="2 3">
    <name type="scientific">Glomus cerebriforme</name>
    <dbReference type="NCBI Taxonomy" id="658196"/>
    <lineage>
        <taxon>Eukaryota</taxon>
        <taxon>Fungi</taxon>
        <taxon>Fungi incertae sedis</taxon>
        <taxon>Mucoromycota</taxon>
        <taxon>Glomeromycotina</taxon>
        <taxon>Glomeromycetes</taxon>
        <taxon>Glomerales</taxon>
        <taxon>Glomeraceae</taxon>
        <taxon>Glomus</taxon>
    </lineage>
</organism>
<evidence type="ECO:0000313" key="2">
    <source>
        <dbReference type="EMBL" id="RIA82607.1"/>
    </source>
</evidence>
<comment type="caution">
    <text evidence="2">The sequence shown here is derived from an EMBL/GenBank/DDBJ whole genome shotgun (WGS) entry which is preliminary data.</text>
</comment>
<sequence>MKNSLWKNLELTNWREILHFFERVEFQNRGAAHTYECLWTTKSINDMIKDNVIRADLPDPEKEPECGGLASPGEVCKKGFS</sequence>
<dbReference type="EMBL" id="QKYT01000647">
    <property type="protein sequence ID" value="RIA82607.1"/>
    <property type="molecule type" value="Genomic_DNA"/>
</dbReference>